<evidence type="ECO:0000259" key="7">
    <source>
        <dbReference type="PROSITE" id="PS50862"/>
    </source>
</evidence>
<dbReference type="Gene3D" id="3.30.930.10">
    <property type="entry name" value="Bira Bifunctional Protein, Domain 2"/>
    <property type="match status" value="1"/>
</dbReference>
<dbReference type="Proteomes" id="UP000652219">
    <property type="component" value="Unassembled WGS sequence"/>
</dbReference>
<dbReference type="InterPro" id="IPR012340">
    <property type="entry name" value="NA-bd_OB-fold"/>
</dbReference>
<dbReference type="Pfam" id="PF00152">
    <property type="entry name" value="tRNA-synt_2"/>
    <property type="match status" value="1"/>
</dbReference>
<evidence type="ECO:0000313" key="8">
    <source>
        <dbReference type="EMBL" id="KAF6818698.1"/>
    </source>
</evidence>
<dbReference type="InterPro" id="IPR044136">
    <property type="entry name" value="Lys-tRNA-ligase_II_N"/>
</dbReference>
<dbReference type="GO" id="GO:0005739">
    <property type="term" value="C:mitochondrion"/>
    <property type="evidence" value="ECO:0007669"/>
    <property type="project" value="TreeGrafter"/>
</dbReference>
<dbReference type="InterPro" id="IPR018149">
    <property type="entry name" value="Lys-tRNA-synth_II_C"/>
</dbReference>
<evidence type="ECO:0000313" key="9">
    <source>
        <dbReference type="Proteomes" id="UP000652219"/>
    </source>
</evidence>
<dbReference type="InterPro" id="IPR045864">
    <property type="entry name" value="aa-tRNA-synth_II/BPL/LPL"/>
</dbReference>
<accession>A0A8H6JTG3</accession>
<dbReference type="SUPFAM" id="SSF55681">
    <property type="entry name" value="Class II aaRS and biotin synthetases"/>
    <property type="match status" value="1"/>
</dbReference>
<dbReference type="Gene3D" id="2.40.50.140">
    <property type="entry name" value="Nucleic acid-binding proteins"/>
    <property type="match status" value="1"/>
</dbReference>
<evidence type="ECO:0000256" key="4">
    <source>
        <dbReference type="ARBA" id="ARBA00023146"/>
    </source>
</evidence>
<dbReference type="GO" id="GO:0004824">
    <property type="term" value="F:lysine-tRNA ligase activity"/>
    <property type="evidence" value="ECO:0007669"/>
    <property type="project" value="InterPro"/>
</dbReference>
<evidence type="ECO:0000256" key="3">
    <source>
        <dbReference type="ARBA" id="ARBA00022840"/>
    </source>
</evidence>
<gene>
    <name evidence="8" type="ORF">CSOJ01_01651</name>
</gene>
<dbReference type="InterPro" id="IPR004364">
    <property type="entry name" value="Aa-tRNA-synt_II"/>
</dbReference>
<dbReference type="InterPro" id="IPR006195">
    <property type="entry name" value="aa-tRNA-synth_II"/>
</dbReference>
<dbReference type="PANTHER" id="PTHR42918">
    <property type="entry name" value="LYSYL-TRNA SYNTHETASE"/>
    <property type="match status" value="1"/>
</dbReference>
<dbReference type="Pfam" id="PF01336">
    <property type="entry name" value="tRNA_anti-codon"/>
    <property type="match status" value="1"/>
</dbReference>
<name>A0A8H6JTG3_9PEZI</name>
<keyword evidence="1" id="KW-0436">Ligase</keyword>
<evidence type="ECO:0000256" key="2">
    <source>
        <dbReference type="ARBA" id="ARBA00022741"/>
    </source>
</evidence>
<dbReference type="InterPro" id="IPR004365">
    <property type="entry name" value="NA-bd_OB_tRNA"/>
</dbReference>
<organism evidence="8 9">
    <name type="scientific">Colletotrichum sojae</name>
    <dbReference type="NCBI Taxonomy" id="2175907"/>
    <lineage>
        <taxon>Eukaryota</taxon>
        <taxon>Fungi</taxon>
        <taxon>Dikarya</taxon>
        <taxon>Ascomycota</taxon>
        <taxon>Pezizomycotina</taxon>
        <taxon>Sordariomycetes</taxon>
        <taxon>Hypocreomycetidae</taxon>
        <taxon>Glomerellales</taxon>
        <taxon>Glomerellaceae</taxon>
        <taxon>Colletotrichum</taxon>
        <taxon>Colletotrichum orchidearum species complex</taxon>
    </lineage>
</organism>
<keyword evidence="9" id="KW-1185">Reference proteome</keyword>
<dbReference type="AlphaFoldDB" id="A0A8H6JTG3"/>
<dbReference type="GO" id="GO:0005524">
    <property type="term" value="F:ATP binding"/>
    <property type="evidence" value="ECO:0007669"/>
    <property type="project" value="UniProtKB-KW"/>
</dbReference>
<dbReference type="PRINTS" id="PR00982">
    <property type="entry name" value="TRNASYNTHLYS"/>
</dbReference>
<keyword evidence="2" id="KW-0547">Nucleotide-binding</keyword>
<dbReference type="PROSITE" id="PS50862">
    <property type="entry name" value="AA_TRNA_LIGASE_II"/>
    <property type="match status" value="1"/>
</dbReference>
<dbReference type="GO" id="GO:0070154">
    <property type="term" value="P:mitochondrial lysyl-tRNA aminoacylation"/>
    <property type="evidence" value="ECO:0007669"/>
    <property type="project" value="TreeGrafter"/>
</dbReference>
<dbReference type="CDD" id="cd04322">
    <property type="entry name" value="LysRS_N"/>
    <property type="match status" value="1"/>
</dbReference>
<evidence type="ECO:0000256" key="1">
    <source>
        <dbReference type="ARBA" id="ARBA00022598"/>
    </source>
</evidence>
<dbReference type="SUPFAM" id="SSF50249">
    <property type="entry name" value="Nucleic acid-binding proteins"/>
    <property type="match status" value="1"/>
</dbReference>
<dbReference type="EMBL" id="WIGN01000013">
    <property type="protein sequence ID" value="KAF6818698.1"/>
    <property type="molecule type" value="Genomic_DNA"/>
</dbReference>
<comment type="caution">
    <text evidence="8">The sequence shown here is derived from an EMBL/GenBank/DDBJ whole genome shotgun (WGS) entry which is preliminary data.</text>
</comment>
<keyword evidence="3" id="KW-0067">ATP-binding</keyword>
<feature type="region of interest" description="Disordered" evidence="6">
    <location>
        <begin position="25"/>
        <end position="68"/>
    </location>
</feature>
<dbReference type="GO" id="GO:0000049">
    <property type="term" value="F:tRNA binding"/>
    <property type="evidence" value="ECO:0007669"/>
    <property type="project" value="TreeGrafter"/>
</dbReference>
<proteinExistence type="predicted"/>
<feature type="compositionally biased region" description="Polar residues" evidence="6">
    <location>
        <begin position="52"/>
        <end position="67"/>
    </location>
</feature>
<reference evidence="8 9" key="1">
    <citation type="journal article" date="2020" name="Phytopathology">
        <title>Genome Sequence Resources of Colletotrichum truncatum, C. plurivorum, C. musicola, and C. sojae: Four Species Pathogenic to Soybean (Glycine max).</title>
        <authorList>
            <person name="Rogerio F."/>
            <person name="Boufleur T.R."/>
            <person name="Ciampi-Guillardi M."/>
            <person name="Sukno S.A."/>
            <person name="Thon M.R."/>
            <person name="Massola Junior N.S."/>
            <person name="Baroncelli R."/>
        </authorList>
    </citation>
    <scope>NUCLEOTIDE SEQUENCE [LARGE SCALE GENOMIC DNA]</scope>
    <source>
        <strain evidence="8 9">LFN0009</strain>
    </source>
</reference>
<feature type="compositionally biased region" description="Basic and acidic residues" evidence="6">
    <location>
        <begin position="37"/>
        <end position="47"/>
    </location>
</feature>
<evidence type="ECO:0000256" key="6">
    <source>
        <dbReference type="SAM" id="MobiDB-lite"/>
    </source>
</evidence>
<protein>
    <recommendedName>
        <fullName evidence="5">Lysyl-tRNA synthetase</fullName>
    </recommendedName>
</protein>
<keyword evidence="4 8" id="KW-0030">Aminoacyl-tRNA synthetase</keyword>
<evidence type="ECO:0000256" key="5">
    <source>
        <dbReference type="ARBA" id="ARBA00030563"/>
    </source>
</evidence>
<feature type="domain" description="Aminoacyl-transfer RNA synthetases class-II family profile" evidence="7">
    <location>
        <begin position="245"/>
        <end position="591"/>
    </location>
</feature>
<dbReference type="PANTHER" id="PTHR42918:SF5">
    <property type="entry name" value="LYSINE--TRNA LIGASE, MITOCHONDRIAL"/>
    <property type="match status" value="1"/>
</dbReference>
<sequence>MTSIQCLRLLRPAIRAPRVVRPFQSFHVGRPSGTSRLEQDGTKEWTRKGAVSESQDGDATQDQSVRTSEFKKLRETMLAEASKEGLIKETHPRLVHRSKHKSVPAFRKLNSKEKLEALNEEDIVTLYGRVQSIRSHGNKLMFVTIVNEFEKVQGMINYRTLSQQKDLSPYAFRMFGRMIEKGDHISLTGLPTRTKTGELTVQVITLPELLSPAMEPIPETLTDPETRSQKRHLDMIVNPEVADVLRLRSHITKYMRDYFHERQFLEFQTPILAENAGGAVARSFTTTATEFPSKELSLRIAPELWLKRLVVGGVHNVFEIGPAFRNEGIDATHNPEFTMCEFYSAYTTLPELISRTEELLGGLAQHCNDLISTDLTALQPIDVAKFKGPYKQLEFIPALESRLRFRFPKLTGRDAYPELLAALSLSGIEIPGDMPQTMPKLLDRLAAIYLEPKSFDGPLFLTHHPACMSPLAKTFLCPKTLQLVSARTELFVDGRELANMYEEENDPVAQARKLAEHRVLGTGKDVEEEAARDAPLDRNYIKALEAGLPPTGGWGCGVERLVMMFSGASRISDCLSFGTLRNVVGLTSERPESS</sequence>